<dbReference type="WBParaSite" id="ES5_v2.g21233.t1">
    <property type="protein sequence ID" value="ES5_v2.g21233.t1"/>
    <property type="gene ID" value="ES5_v2.g21233"/>
</dbReference>
<evidence type="ECO:0000313" key="1">
    <source>
        <dbReference type="Proteomes" id="UP000887579"/>
    </source>
</evidence>
<accession>A0AC34FUN4</accession>
<name>A0AC34FUN4_9BILA</name>
<sequence length="122" mass="13913">MSTQNYIPKDVTQQKEFLEKYPEFDGRGIKIAIIDSDVVDKNSPGFQRTTDGLPKIIESFGKYLVTVDTSKIVERNAGKNYITGLDGQKIYIPIKWNNPSDKWHLGIKSLFDINMDDKVSLE</sequence>
<evidence type="ECO:0000313" key="2">
    <source>
        <dbReference type="WBParaSite" id="ES5_v2.g21233.t1"/>
    </source>
</evidence>
<protein>
    <submittedName>
        <fullName evidence="2">Uncharacterized protein</fullName>
    </submittedName>
</protein>
<reference evidence="2" key="1">
    <citation type="submission" date="2022-11" db="UniProtKB">
        <authorList>
            <consortium name="WormBaseParasite"/>
        </authorList>
    </citation>
    <scope>IDENTIFICATION</scope>
</reference>
<dbReference type="Proteomes" id="UP000887579">
    <property type="component" value="Unplaced"/>
</dbReference>
<proteinExistence type="predicted"/>
<organism evidence="1 2">
    <name type="scientific">Panagrolaimus sp. ES5</name>
    <dbReference type="NCBI Taxonomy" id="591445"/>
    <lineage>
        <taxon>Eukaryota</taxon>
        <taxon>Metazoa</taxon>
        <taxon>Ecdysozoa</taxon>
        <taxon>Nematoda</taxon>
        <taxon>Chromadorea</taxon>
        <taxon>Rhabditida</taxon>
        <taxon>Tylenchina</taxon>
        <taxon>Panagrolaimomorpha</taxon>
        <taxon>Panagrolaimoidea</taxon>
        <taxon>Panagrolaimidae</taxon>
        <taxon>Panagrolaimus</taxon>
    </lineage>
</organism>